<dbReference type="GO" id="GO:0003677">
    <property type="term" value="F:DNA binding"/>
    <property type="evidence" value="ECO:0007669"/>
    <property type="project" value="InterPro"/>
</dbReference>
<dbReference type="PROSITE" id="PS50943">
    <property type="entry name" value="HTH_CROC1"/>
    <property type="match status" value="1"/>
</dbReference>
<gene>
    <name evidence="3" type="ORF">FB564_1541</name>
    <name evidence="2" type="ORF">Sar04_41460</name>
</gene>
<evidence type="ECO:0000313" key="2">
    <source>
        <dbReference type="EMBL" id="GIM87410.1"/>
    </source>
</evidence>
<dbReference type="SUPFAM" id="SSF47413">
    <property type="entry name" value="lambda repressor-like DNA-binding domains"/>
    <property type="match status" value="1"/>
</dbReference>
<dbReference type="SMART" id="SM00530">
    <property type="entry name" value="HTH_XRE"/>
    <property type="match status" value="1"/>
</dbReference>
<accession>A0A542XKR0</accession>
<protein>
    <submittedName>
        <fullName evidence="3">Helix-turn-helix protein</fullName>
    </submittedName>
    <submittedName>
        <fullName evidence="2">Transcriptional regulator</fullName>
    </submittedName>
</protein>
<comment type="caution">
    <text evidence="3">The sequence shown here is derived from an EMBL/GenBank/DDBJ whole genome shotgun (WGS) entry which is preliminary data.</text>
</comment>
<dbReference type="OMA" id="EGDHPSW"/>
<reference evidence="3 4" key="1">
    <citation type="submission" date="2019-06" db="EMBL/GenBank/DDBJ databases">
        <title>Sequencing the genomes of 1000 actinobacteria strains.</title>
        <authorList>
            <person name="Klenk H.-P."/>
        </authorList>
    </citation>
    <scope>NUCLEOTIDE SEQUENCE [LARGE SCALE GENOMIC DNA]</scope>
    <source>
        <strain evidence="3 4">DSM 44819</strain>
    </source>
</reference>
<dbReference type="InterPro" id="IPR010982">
    <property type="entry name" value="Lambda_DNA-bd_dom_sf"/>
</dbReference>
<keyword evidence="5" id="KW-1185">Reference proteome</keyword>
<dbReference type="InterPro" id="IPR001387">
    <property type="entry name" value="Cro/C1-type_HTH"/>
</dbReference>
<sequence length="269" mass="30088">MGSVMDYVMMELRLLRQTLGLSQEEFGRSIGYSASHVSSVETGGRSLTPDYAVALDRAYDPAFREGEDGRFGRMLRELSEFDPDWLREWIEYEQQAKLLRWYEPAFVPGLLQTEAYARAMFTTDILPPADVDQRVKSRLARQAILTREAAVPLVAVLDVMVLRRQVVGQPGVMAEQVAHLVKMAELPHVQILVVPEEAGIYPGLQGGFILATLGDGSMVTHLDHQVRAQVVNGADDLATLQRTWEAVRGEALPRRQSLDLIKKAAQTWT</sequence>
<dbReference type="Gene3D" id="1.10.260.40">
    <property type="entry name" value="lambda repressor-like DNA-binding domains"/>
    <property type="match status" value="1"/>
</dbReference>
<evidence type="ECO:0000259" key="1">
    <source>
        <dbReference type="PROSITE" id="PS50943"/>
    </source>
</evidence>
<dbReference type="EMBL" id="BOQM01000039">
    <property type="protein sequence ID" value="GIM87410.1"/>
    <property type="molecule type" value="Genomic_DNA"/>
</dbReference>
<dbReference type="EMBL" id="VFOL01000001">
    <property type="protein sequence ID" value="TQL36445.1"/>
    <property type="molecule type" value="Genomic_DNA"/>
</dbReference>
<dbReference type="Proteomes" id="UP000315983">
    <property type="component" value="Unassembled WGS sequence"/>
</dbReference>
<dbReference type="InterPro" id="IPR043917">
    <property type="entry name" value="DUF5753"/>
</dbReference>
<evidence type="ECO:0000313" key="3">
    <source>
        <dbReference type="EMBL" id="TQL36445.1"/>
    </source>
</evidence>
<dbReference type="CDD" id="cd00093">
    <property type="entry name" value="HTH_XRE"/>
    <property type="match status" value="1"/>
</dbReference>
<dbReference type="AlphaFoldDB" id="A0A542XKR0"/>
<name>A0A542XKR0_SALAC</name>
<proteinExistence type="predicted"/>
<organism evidence="3 4">
    <name type="scientific">Salinispora arenicola</name>
    <dbReference type="NCBI Taxonomy" id="168697"/>
    <lineage>
        <taxon>Bacteria</taxon>
        <taxon>Bacillati</taxon>
        <taxon>Actinomycetota</taxon>
        <taxon>Actinomycetes</taxon>
        <taxon>Micromonosporales</taxon>
        <taxon>Micromonosporaceae</taxon>
        <taxon>Salinispora</taxon>
    </lineage>
</organism>
<dbReference type="Pfam" id="PF13560">
    <property type="entry name" value="HTH_31"/>
    <property type="match status" value="1"/>
</dbReference>
<reference evidence="2 5" key="2">
    <citation type="submission" date="2021-03" db="EMBL/GenBank/DDBJ databases">
        <title>Whole genome shotgun sequence of Salinispora arenicola NBRC 105043.</title>
        <authorList>
            <person name="Komaki H."/>
            <person name="Tamura T."/>
        </authorList>
    </citation>
    <scope>NUCLEOTIDE SEQUENCE [LARGE SCALE GENOMIC DNA]</scope>
    <source>
        <strain evidence="2 5">NBRC 105043</strain>
    </source>
</reference>
<dbReference type="Proteomes" id="UP000677457">
    <property type="component" value="Unassembled WGS sequence"/>
</dbReference>
<evidence type="ECO:0000313" key="4">
    <source>
        <dbReference type="Proteomes" id="UP000315983"/>
    </source>
</evidence>
<dbReference type="Pfam" id="PF19054">
    <property type="entry name" value="DUF5753"/>
    <property type="match status" value="1"/>
</dbReference>
<dbReference type="RefSeq" id="WP_012184842.1">
    <property type="nucleotide sequence ID" value="NZ_BOQM01000039.1"/>
</dbReference>
<dbReference type="GeneID" id="93770836"/>
<feature type="domain" description="HTH cro/C1-type" evidence="1">
    <location>
        <begin position="12"/>
        <end position="60"/>
    </location>
</feature>
<evidence type="ECO:0000313" key="5">
    <source>
        <dbReference type="Proteomes" id="UP000677457"/>
    </source>
</evidence>